<reference evidence="1 2" key="1">
    <citation type="submission" date="2019-08" db="EMBL/GenBank/DDBJ databases">
        <title>Complete genome sequence of Terriglobus albidus strain ORNL.</title>
        <authorList>
            <person name="Podar M."/>
        </authorList>
    </citation>
    <scope>NUCLEOTIDE SEQUENCE [LARGE SCALE GENOMIC DNA]</scope>
    <source>
        <strain evidence="1 2">ORNL</strain>
    </source>
</reference>
<accession>A0A5B9EA89</accession>
<proteinExistence type="predicted"/>
<dbReference type="RefSeq" id="WP_147647235.1">
    <property type="nucleotide sequence ID" value="NZ_CP042806.1"/>
</dbReference>
<evidence type="ECO:0000313" key="2">
    <source>
        <dbReference type="Proteomes" id="UP000321820"/>
    </source>
</evidence>
<dbReference type="Proteomes" id="UP000321820">
    <property type="component" value="Chromosome"/>
</dbReference>
<organism evidence="1 2">
    <name type="scientific">Terriglobus albidus</name>
    <dbReference type="NCBI Taxonomy" id="1592106"/>
    <lineage>
        <taxon>Bacteria</taxon>
        <taxon>Pseudomonadati</taxon>
        <taxon>Acidobacteriota</taxon>
        <taxon>Terriglobia</taxon>
        <taxon>Terriglobales</taxon>
        <taxon>Acidobacteriaceae</taxon>
        <taxon>Terriglobus</taxon>
    </lineage>
</organism>
<dbReference type="AlphaFoldDB" id="A0A5B9EA89"/>
<gene>
    <name evidence="1" type="ORF">FTW19_08600</name>
</gene>
<sequence>MIFPTQCSAVRRSSGFERSTAKTLLQIAVFLSVRPSCVFAQQVDLTTLVPEVIAHQHAAETFRKQIFYQGHESRLEFDHSGKLKKQEERDIEAVTEDGFQVIRTLRHNGHALTDEEQRKDDENIRKQINKARERKAHPPNSEIAVSRLLELGRLSNPRHGVVDGRPVLLLDYQGDPSIPTRNRFEEVTRCLTATIVVDEADRSVMRVDASFIRDFKIAGGLLVDIRKGTRFTVEQERIQPSLWLPAHMDATGSLRALLFLNFNGSATANYKGYRGLKDEDDLSAHIAGARD</sequence>
<keyword evidence="2" id="KW-1185">Reference proteome</keyword>
<dbReference type="OrthoDB" id="115424at2"/>
<dbReference type="EMBL" id="CP042806">
    <property type="protein sequence ID" value="QEE28045.1"/>
    <property type="molecule type" value="Genomic_DNA"/>
</dbReference>
<evidence type="ECO:0000313" key="1">
    <source>
        <dbReference type="EMBL" id="QEE28045.1"/>
    </source>
</evidence>
<dbReference type="KEGG" id="talb:FTW19_08600"/>
<name>A0A5B9EA89_9BACT</name>
<protein>
    <submittedName>
        <fullName evidence="1">Uncharacterized protein</fullName>
    </submittedName>
</protein>